<organism evidence="1 2">
    <name type="scientific">Steinernema carpocapsae</name>
    <name type="common">Entomopathogenic nematode</name>
    <dbReference type="NCBI Taxonomy" id="34508"/>
    <lineage>
        <taxon>Eukaryota</taxon>
        <taxon>Metazoa</taxon>
        <taxon>Ecdysozoa</taxon>
        <taxon>Nematoda</taxon>
        <taxon>Chromadorea</taxon>
        <taxon>Rhabditida</taxon>
        <taxon>Tylenchina</taxon>
        <taxon>Panagrolaimomorpha</taxon>
        <taxon>Strongyloidoidea</taxon>
        <taxon>Steinernematidae</taxon>
        <taxon>Steinernema</taxon>
    </lineage>
</organism>
<protein>
    <submittedName>
        <fullName evidence="1">Uncharacterized protein</fullName>
    </submittedName>
</protein>
<reference evidence="1 2" key="1">
    <citation type="journal article" date="2015" name="Genome Biol.">
        <title>Comparative genomics of Steinernema reveals deeply conserved gene regulatory networks.</title>
        <authorList>
            <person name="Dillman A.R."/>
            <person name="Macchietto M."/>
            <person name="Porter C.F."/>
            <person name="Rogers A."/>
            <person name="Williams B."/>
            <person name="Antoshechkin I."/>
            <person name="Lee M.M."/>
            <person name="Goodwin Z."/>
            <person name="Lu X."/>
            <person name="Lewis E.E."/>
            <person name="Goodrich-Blair H."/>
            <person name="Stock S.P."/>
            <person name="Adams B.J."/>
            <person name="Sternberg P.W."/>
            <person name="Mortazavi A."/>
        </authorList>
    </citation>
    <scope>NUCLEOTIDE SEQUENCE [LARGE SCALE GENOMIC DNA]</scope>
    <source>
        <strain evidence="1 2">ALL</strain>
    </source>
</reference>
<gene>
    <name evidence="1" type="ORF">L596_013908</name>
</gene>
<proteinExistence type="predicted"/>
<name>A0A4U5P1L2_STECR</name>
<keyword evidence="2" id="KW-1185">Reference proteome</keyword>
<sequence>MSELSQFWFPCKADTWEACVRNDRFAIPGDCQKRSQTALLRLPDAGCAPSARVIARFWPSSALNKFCLSSRVTVFVHFTTVAINTELANTRKPPTLLHFKDFDFPPLGTSPEQPDSITNPAPSHTCDVMELPIGQELIGRPRSKMLRDCTPMWRETPPERLTLTKTSHDP</sequence>
<evidence type="ECO:0000313" key="1">
    <source>
        <dbReference type="EMBL" id="TKR89868.1"/>
    </source>
</evidence>
<reference evidence="1 2" key="2">
    <citation type="journal article" date="2019" name="G3 (Bethesda)">
        <title>Hybrid Assembly of the Genome of the Entomopathogenic Nematode Steinernema carpocapsae Identifies the X-Chromosome.</title>
        <authorList>
            <person name="Serra L."/>
            <person name="Macchietto M."/>
            <person name="Macias-Munoz A."/>
            <person name="McGill C.J."/>
            <person name="Rodriguez I.M."/>
            <person name="Rodriguez B."/>
            <person name="Murad R."/>
            <person name="Mortazavi A."/>
        </authorList>
    </citation>
    <scope>NUCLEOTIDE SEQUENCE [LARGE SCALE GENOMIC DNA]</scope>
    <source>
        <strain evidence="1 2">ALL</strain>
    </source>
</reference>
<dbReference type="EMBL" id="AZBU02000003">
    <property type="protein sequence ID" value="TKR89868.1"/>
    <property type="molecule type" value="Genomic_DNA"/>
</dbReference>
<comment type="caution">
    <text evidence="1">The sequence shown here is derived from an EMBL/GenBank/DDBJ whole genome shotgun (WGS) entry which is preliminary data.</text>
</comment>
<evidence type="ECO:0000313" key="2">
    <source>
        <dbReference type="Proteomes" id="UP000298663"/>
    </source>
</evidence>
<dbReference type="AlphaFoldDB" id="A0A4U5P1L2"/>
<dbReference type="Proteomes" id="UP000298663">
    <property type="component" value="Unassembled WGS sequence"/>
</dbReference>
<accession>A0A4U5P1L2</accession>